<feature type="domain" description="Peptidase S8/S53" evidence="9">
    <location>
        <begin position="79"/>
        <end position="336"/>
    </location>
</feature>
<sequence length="663" mass="71806">MNTYRNRAYSLLLVCLGSLSVLTACSSGGSSTTIPTTPTPYPVPEPSPEPPPEPVTYPTASDNKELIKSAIWSDNGYDGSGVTVAVLDTGIQDPSLVDFDVSVLENQRYDDQLVKTSDTYTYDIGGNDHGQHMAEIIGSQSVGLAPGAKLVHGVISQNGYTDMGDQVMATDWAIDHNARIVNLSFSQSPIIFPKNYSADTFSNTLKAVIDKIDATNTVIVHAAGNESLDFDAPINESTYADIVVLQPDNILFVGAVNLDATLASYSNKPGNSLEYQRRFLVAPGDSTIIGGLSIGTSGATANVSGALALMKQRWSTTGVNDLAQILLDTANKNIPDYSPATHGQGMVDLEAAYSPVGIASFDTSTASLPLEAAAITLPAGFSSLQFNAAFVDQYHRDFEATFSTQTARPQTTFSQKLIEAVMPPPVSIMHLQNGMQLGFKQQATRYNADTPVLGFDGFAHNLFSQNRTLETIMLTTGDYQIGFSTNVMNQYNSQKVNSTLDDAVGYITSLQYKNVKLTYFASNESQTSAFYGANNRIANGIKATLESNFVKTGVEYSIEKYQGEGLFDTMTLNQKAAFLKLEFLDAPNIQAGVIGKYDISNLNIDMTLPRSVGDGRLYYQSQTLHESQNNFAKGIYLNLHHVKVSAYSDKFDQNIALQFQTAF</sequence>
<organism evidence="10">
    <name type="scientific">Hydrogenovibrio crunogenus (strain DSM 25203 / XCL-2)</name>
    <name type="common">Thiomicrospira crunogena</name>
    <dbReference type="NCBI Taxonomy" id="317025"/>
    <lineage>
        <taxon>Bacteria</taxon>
        <taxon>Pseudomonadati</taxon>
        <taxon>Pseudomonadota</taxon>
        <taxon>Gammaproteobacteria</taxon>
        <taxon>Thiotrichales</taxon>
        <taxon>Piscirickettsiaceae</taxon>
        <taxon>Hydrogenovibrio</taxon>
    </lineage>
</organism>
<dbReference type="HOGENOM" id="CLU_449720_0_0_6"/>
<evidence type="ECO:0000256" key="6">
    <source>
        <dbReference type="PROSITE-ProRule" id="PRU01240"/>
    </source>
</evidence>
<accession>Q31F73</accession>
<dbReference type="SUPFAM" id="SSF52743">
    <property type="entry name" value="Subtilisin-like"/>
    <property type="match status" value="1"/>
</dbReference>
<comment type="similarity">
    <text evidence="1 6">Belongs to the peptidase S8 family.</text>
</comment>
<feature type="active site" description="Charge relay system" evidence="6">
    <location>
        <position position="297"/>
    </location>
</feature>
<dbReference type="AlphaFoldDB" id="Q31F73"/>
<dbReference type="CDD" id="cd04848">
    <property type="entry name" value="Peptidases_S8_Autotransporter_serine_protease_like"/>
    <property type="match status" value="1"/>
</dbReference>
<dbReference type="InterPro" id="IPR015500">
    <property type="entry name" value="Peptidase_S8_subtilisin-rel"/>
</dbReference>
<dbReference type="InterPro" id="IPR036852">
    <property type="entry name" value="Peptidase_S8/S53_dom_sf"/>
</dbReference>
<dbReference type="PROSITE" id="PS51892">
    <property type="entry name" value="SUBTILASE"/>
    <property type="match status" value="1"/>
</dbReference>
<evidence type="ECO:0000256" key="5">
    <source>
        <dbReference type="ARBA" id="ARBA00022825"/>
    </source>
</evidence>
<feature type="signal peptide" evidence="8">
    <location>
        <begin position="1"/>
        <end position="23"/>
    </location>
</feature>
<dbReference type="PROSITE" id="PS51257">
    <property type="entry name" value="PROKAR_LIPOPROTEIN"/>
    <property type="match status" value="1"/>
</dbReference>
<proteinExistence type="inferred from homology"/>
<dbReference type="InterPro" id="IPR034061">
    <property type="entry name" value="Peptidases_S8_Autotransporter"/>
</dbReference>
<dbReference type="PANTHER" id="PTHR43806:SF11">
    <property type="entry name" value="CEREVISIN-RELATED"/>
    <property type="match status" value="1"/>
</dbReference>
<evidence type="ECO:0000256" key="8">
    <source>
        <dbReference type="SAM" id="SignalP"/>
    </source>
</evidence>
<dbReference type="PRINTS" id="PR00723">
    <property type="entry name" value="SUBTILISIN"/>
</dbReference>
<keyword evidence="5 6" id="KW-0720">Serine protease</keyword>
<dbReference type="InterPro" id="IPR050131">
    <property type="entry name" value="Peptidase_S8_subtilisin-like"/>
</dbReference>
<dbReference type="GO" id="GO:0006508">
    <property type="term" value="P:proteolysis"/>
    <property type="evidence" value="ECO:0007669"/>
    <property type="project" value="UniProtKB-KW"/>
</dbReference>
<dbReference type="PANTHER" id="PTHR43806">
    <property type="entry name" value="PEPTIDASE S8"/>
    <property type="match status" value="1"/>
</dbReference>
<dbReference type="KEGG" id="tcx:Tcr_1608"/>
<dbReference type="eggNOG" id="COG1404">
    <property type="taxonomic scope" value="Bacteria"/>
</dbReference>
<evidence type="ECO:0000256" key="3">
    <source>
        <dbReference type="ARBA" id="ARBA00022729"/>
    </source>
</evidence>
<dbReference type="Pfam" id="PF00082">
    <property type="entry name" value="Peptidase_S8"/>
    <property type="match status" value="1"/>
</dbReference>
<evidence type="ECO:0000259" key="9">
    <source>
        <dbReference type="Pfam" id="PF00082"/>
    </source>
</evidence>
<keyword evidence="4 6" id="KW-0378">Hydrolase</keyword>
<name>Q31F73_HYDCU</name>
<evidence type="ECO:0000256" key="7">
    <source>
        <dbReference type="SAM" id="MobiDB-lite"/>
    </source>
</evidence>
<dbReference type="InterPro" id="IPR000209">
    <property type="entry name" value="Peptidase_S8/S53_dom"/>
</dbReference>
<gene>
    <name evidence="10" type="ordered locus">Tcr_1608</name>
</gene>
<feature type="region of interest" description="Disordered" evidence="7">
    <location>
        <begin position="27"/>
        <end position="60"/>
    </location>
</feature>
<protein>
    <submittedName>
        <fullName evidence="10">Cytotoxin SubA. Serine peptidase. MEROPS family S08X</fullName>
    </submittedName>
</protein>
<feature type="compositionally biased region" description="Pro residues" evidence="7">
    <location>
        <begin position="37"/>
        <end position="55"/>
    </location>
</feature>
<keyword evidence="3 8" id="KW-0732">Signal</keyword>
<dbReference type="EMBL" id="CP000109">
    <property type="protein sequence ID" value="ABB42200.1"/>
    <property type="molecule type" value="Genomic_DNA"/>
</dbReference>
<evidence type="ECO:0000256" key="4">
    <source>
        <dbReference type="ARBA" id="ARBA00022801"/>
    </source>
</evidence>
<evidence type="ECO:0000256" key="1">
    <source>
        <dbReference type="ARBA" id="ARBA00011073"/>
    </source>
</evidence>
<reference evidence="10" key="1">
    <citation type="submission" date="2006-07" db="EMBL/GenBank/DDBJ databases">
        <title>Complete sequence of Thiomicrospira crunogena XCL-2.</title>
        <authorList>
            <consortium name="US DOE Joint Genome Institute"/>
            <person name="Copeland A."/>
            <person name="Lucas S."/>
            <person name="Lapidus A."/>
            <person name="Barry K."/>
            <person name="Detter J.C."/>
            <person name="Glavina del Rio T."/>
            <person name="Hammon N."/>
            <person name="Israni S."/>
            <person name="Dalin E."/>
            <person name="Tice H."/>
            <person name="Pitluck S."/>
            <person name="Chain P."/>
            <person name="Malfatti S."/>
            <person name="Shin M."/>
            <person name="Vergez L."/>
            <person name="Schmutz J."/>
            <person name="Larimer F."/>
            <person name="Land M."/>
            <person name="Hauser L."/>
            <person name="Kyrpides N."/>
            <person name="Lykidis A."/>
            <person name="Scott K.M."/>
            <person name="Sievert S."/>
            <person name="Kerfeld C."/>
            <person name="Freyermuth S."/>
            <person name="Dobrinski K."/>
            <person name="Boller A."/>
            <person name="Fitzpatrick K."/>
            <person name="Thoma P."/>
            <person name="Moore J."/>
            <person name="Richardson P."/>
        </authorList>
    </citation>
    <scope>NUCLEOTIDE SEQUENCE</scope>
    <source>
        <strain evidence="10">XCL-2</strain>
    </source>
</reference>
<keyword evidence="2 6" id="KW-0645">Protease</keyword>
<evidence type="ECO:0000256" key="2">
    <source>
        <dbReference type="ARBA" id="ARBA00022670"/>
    </source>
</evidence>
<dbReference type="GO" id="GO:0004252">
    <property type="term" value="F:serine-type endopeptidase activity"/>
    <property type="evidence" value="ECO:0007669"/>
    <property type="project" value="UniProtKB-UniRule"/>
</dbReference>
<feature type="chain" id="PRO_5004219991" evidence="8">
    <location>
        <begin position="24"/>
        <end position="663"/>
    </location>
</feature>
<evidence type="ECO:0000313" key="10">
    <source>
        <dbReference type="EMBL" id="ABB42200.1"/>
    </source>
</evidence>
<dbReference type="OrthoDB" id="9816306at2"/>
<dbReference type="STRING" id="317025.Tcr_1608"/>
<feature type="active site" description="Charge relay system" evidence="6">
    <location>
        <position position="129"/>
    </location>
</feature>
<dbReference type="Gene3D" id="3.40.50.200">
    <property type="entry name" value="Peptidase S8/S53 domain"/>
    <property type="match status" value="1"/>
</dbReference>
<feature type="active site" description="Charge relay system" evidence="6">
    <location>
        <position position="88"/>
    </location>
</feature>